<comment type="subcellular location">
    <subcellularLocation>
        <location evidence="1">Golgi apparatus membrane</location>
        <topology evidence="1">Single-pass type II membrane protein</topology>
    </subcellularLocation>
</comment>
<keyword evidence="7" id="KW-0472">Membrane</keyword>
<keyword evidence="6" id="KW-0333">Golgi apparatus</keyword>
<dbReference type="PANTHER" id="PTHR13572">
    <property type="entry name" value="ENDO-ALPHA-1,2-MANNOSIDASE"/>
    <property type="match status" value="1"/>
</dbReference>
<dbReference type="PROSITE" id="PS51257">
    <property type="entry name" value="PROKAR_LIPOPROTEIN"/>
    <property type="match status" value="1"/>
</dbReference>
<dbReference type="Proteomes" id="UP000050502">
    <property type="component" value="Unassembled WGS sequence"/>
</dbReference>
<name>A0A0P6YI94_9CHLR</name>
<evidence type="ECO:0000256" key="2">
    <source>
        <dbReference type="ARBA" id="ARBA00022692"/>
    </source>
</evidence>
<dbReference type="PATRIC" id="fig|872965.6.peg.367"/>
<evidence type="ECO:0000256" key="7">
    <source>
        <dbReference type="ARBA" id="ARBA00023136"/>
    </source>
</evidence>
<evidence type="ECO:0000313" key="10">
    <source>
        <dbReference type="EMBL" id="KPL89286.1"/>
    </source>
</evidence>
<feature type="signal peptide" evidence="9">
    <location>
        <begin position="1"/>
        <end position="21"/>
    </location>
</feature>
<feature type="chain" id="PRO_5006133630" evidence="9">
    <location>
        <begin position="22"/>
        <end position="421"/>
    </location>
</feature>
<accession>A0A0P6YI94</accession>
<gene>
    <name evidence="10" type="ORF">SE16_02095</name>
</gene>
<keyword evidence="3" id="KW-0378">Hydrolase</keyword>
<reference evidence="10 11" key="1">
    <citation type="submission" date="2015-07" db="EMBL/GenBank/DDBJ databases">
        <title>Whole genome sequence of Ardenticatena maritima DSM 23922.</title>
        <authorList>
            <person name="Hemp J."/>
            <person name="Ward L.M."/>
            <person name="Pace L.A."/>
            <person name="Fischer W.W."/>
        </authorList>
    </citation>
    <scope>NUCLEOTIDE SEQUENCE [LARGE SCALE GENOMIC DNA]</scope>
    <source>
        <strain evidence="10 11">110S</strain>
    </source>
</reference>
<dbReference type="PANTHER" id="PTHR13572:SF4">
    <property type="entry name" value="RE57134P"/>
    <property type="match status" value="1"/>
</dbReference>
<comment type="caution">
    <text evidence="10">The sequence shown here is derived from an EMBL/GenBank/DDBJ whole genome shotgun (WGS) entry which is preliminary data.</text>
</comment>
<dbReference type="EMBL" id="LGKN01000003">
    <property type="protein sequence ID" value="KPL89286.1"/>
    <property type="molecule type" value="Genomic_DNA"/>
</dbReference>
<dbReference type="PRINTS" id="PR01217">
    <property type="entry name" value="PRICHEXTENSN"/>
</dbReference>
<keyword evidence="5" id="KW-1133">Transmembrane helix</keyword>
<proteinExistence type="predicted"/>
<dbReference type="GO" id="GO:0004559">
    <property type="term" value="F:alpha-mannosidase activity"/>
    <property type="evidence" value="ECO:0007669"/>
    <property type="project" value="TreeGrafter"/>
</dbReference>
<evidence type="ECO:0000256" key="6">
    <source>
        <dbReference type="ARBA" id="ARBA00023034"/>
    </source>
</evidence>
<dbReference type="InterPro" id="IPR026071">
    <property type="entry name" value="Glyco_Hydrolase_99"/>
</dbReference>
<dbReference type="AlphaFoldDB" id="A0A0P6YI94"/>
<evidence type="ECO:0000256" key="8">
    <source>
        <dbReference type="SAM" id="MobiDB-lite"/>
    </source>
</evidence>
<dbReference type="Pfam" id="PF16317">
    <property type="entry name" value="Glyco_hydro_99"/>
    <property type="match status" value="1"/>
</dbReference>
<sequence>MRRTRLWLIVFMAVLSLWSVACQNVEGIAMQSSGEAAAQPEPPSPTPSPTATLRPTFTPLPTETPTPTATATPTNTPTPSPTPTATITPTPTQTATPTPVPPTPTPQPTPTPVQRVERVVLANYFAWYDGDKWDACNISAGDRPLEPYHSDDAGAIRRHIEQALAVGIDGFTLNWFAPGERTDRNFQTLLAQSAGTPFRSTVVFHRHIWHGSPAPNQQNVAEAIAYILNTYAGHPNFLRLAGRPVIFFTDVYRVPITGGQTPQEAWAAIRAQVDPNHSAWWIAEGLDPSFLSVFDGLYVHKITHAKWPNDYVKMPRWAGWVRSWEQQTGQPKLWVATLMPGWDDTRAGCKPDIRVPSEPHRRDRENGAFYRATFNAAMQSLPDVLWINSWNEWVEGTYIEPSVQYGDLYYRMTAEFTAQFK</sequence>
<keyword evidence="4" id="KW-0735">Signal-anchor</keyword>
<feature type="compositionally biased region" description="Low complexity" evidence="8">
    <location>
        <begin position="83"/>
        <end position="97"/>
    </location>
</feature>
<keyword evidence="2" id="KW-0812">Transmembrane</keyword>
<evidence type="ECO:0000256" key="1">
    <source>
        <dbReference type="ARBA" id="ARBA00004323"/>
    </source>
</evidence>
<feature type="compositionally biased region" description="Low complexity" evidence="8">
    <location>
        <begin position="49"/>
        <end position="75"/>
    </location>
</feature>
<evidence type="ECO:0000256" key="3">
    <source>
        <dbReference type="ARBA" id="ARBA00022801"/>
    </source>
</evidence>
<organism evidence="10 11">
    <name type="scientific">Ardenticatena maritima</name>
    <dbReference type="NCBI Taxonomy" id="872965"/>
    <lineage>
        <taxon>Bacteria</taxon>
        <taxon>Bacillati</taxon>
        <taxon>Chloroflexota</taxon>
        <taxon>Ardenticatenia</taxon>
        <taxon>Ardenticatenales</taxon>
        <taxon>Ardenticatenaceae</taxon>
        <taxon>Ardenticatena</taxon>
    </lineage>
</organism>
<feature type="compositionally biased region" description="Pro residues" evidence="8">
    <location>
        <begin position="98"/>
        <end position="111"/>
    </location>
</feature>
<protein>
    <submittedName>
        <fullName evidence="10">Uncharacterized protein</fullName>
    </submittedName>
</protein>
<feature type="region of interest" description="Disordered" evidence="8">
    <location>
        <begin position="33"/>
        <end position="114"/>
    </location>
</feature>
<evidence type="ECO:0000256" key="4">
    <source>
        <dbReference type="ARBA" id="ARBA00022968"/>
    </source>
</evidence>
<evidence type="ECO:0000256" key="9">
    <source>
        <dbReference type="SAM" id="SignalP"/>
    </source>
</evidence>
<keyword evidence="9" id="KW-0732">Signal</keyword>
<evidence type="ECO:0000313" key="11">
    <source>
        <dbReference type="Proteomes" id="UP000050502"/>
    </source>
</evidence>
<evidence type="ECO:0000256" key="5">
    <source>
        <dbReference type="ARBA" id="ARBA00022989"/>
    </source>
</evidence>
<dbReference type="Gene3D" id="3.20.20.80">
    <property type="entry name" value="Glycosidases"/>
    <property type="match status" value="1"/>
</dbReference>